<dbReference type="SUPFAM" id="SSF51197">
    <property type="entry name" value="Clavaminate synthase-like"/>
    <property type="match status" value="1"/>
</dbReference>
<feature type="binding site" evidence="5">
    <location>
        <begin position="129"/>
        <end position="131"/>
    </location>
    <ligand>
        <name>substrate</name>
    </ligand>
</feature>
<dbReference type="GO" id="GO:0035513">
    <property type="term" value="P:oxidative RNA demethylation"/>
    <property type="evidence" value="ECO:0007669"/>
    <property type="project" value="TreeGrafter"/>
</dbReference>
<feature type="binding site" evidence="5">
    <location>
        <begin position="253"/>
        <end position="259"/>
    </location>
    <ligand>
        <name>2-oxoglutarate</name>
        <dbReference type="ChEBI" id="CHEBI:16810"/>
    </ligand>
</feature>
<keyword evidence="2 8" id="KW-0223">Dioxygenase</keyword>
<evidence type="ECO:0000259" key="7">
    <source>
        <dbReference type="PROSITE" id="PS51471"/>
    </source>
</evidence>
<dbReference type="Pfam" id="PF13532">
    <property type="entry name" value="2OG-FeII_Oxy_2"/>
    <property type="match status" value="1"/>
</dbReference>
<keyword evidence="9" id="KW-1185">Reference proteome</keyword>
<dbReference type="InterPro" id="IPR004574">
    <property type="entry name" value="Alkb"/>
</dbReference>
<feature type="binding site" evidence="6">
    <location>
        <position position="179"/>
    </location>
    <ligand>
        <name>Fe cation</name>
        <dbReference type="ChEBI" id="CHEBI:24875"/>
        <note>catalytic</note>
    </ligand>
</feature>
<gene>
    <name evidence="8" type="primary">alkB</name>
    <name evidence="8" type="ORF">TM5383_01518</name>
</gene>
<reference evidence="8 9" key="1">
    <citation type="submission" date="2015-09" db="EMBL/GenBank/DDBJ databases">
        <authorList>
            <consortium name="Swine Surveillance"/>
        </authorList>
    </citation>
    <scope>NUCLEOTIDE SEQUENCE [LARGE SCALE GENOMIC DNA]</scope>
    <source>
        <strain evidence="8 9">CECT 8383</strain>
    </source>
</reference>
<feature type="binding site" evidence="6">
    <location>
        <position position="181"/>
    </location>
    <ligand>
        <name>Fe cation</name>
        <dbReference type="ChEBI" id="CHEBI:24875"/>
        <note>catalytic</note>
    </ligand>
</feature>
<dbReference type="Gene3D" id="2.60.120.590">
    <property type="entry name" value="Alpha-ketoglutarate-dependent dioxygenase AlkB-like"/>
    <property type="match status" value="1"/>
</dbReference>
<comment type="cofactor">
    <cofactor evidence="6">
        <name>Fe(2+)</name>
        <dbReference type="ChEBI" id="CHEBI:29033"/>
    </cofactor>
    <text evidence="6">Binds 1 Fe(2+) ion per subunit.</text>
</comment>
<protein>
    <submittedName>
        <fullName evidence="8">Alpha-ketoglutarate-dependent dioxygenase AlkB</fullName>
        <ecNumber evidence="8">1.14.11.33</ecNumber>
    </submittedName>
</protein>
<dbReference type="PANTHER" id="PTHR16557">
    <property type="entry name" value="ALKYLATED DNA REPAIR PROTEIN ALKB-RELATED"/>
    <property type="match status" value="1"/>
</dbReference>
<keyword evidence="4 6" id="KW-0408">Iron</keyword>
<evidence type="ECO:0000256" key="4">
    <source>
        <dbReference type="ARBA" id="ARBA00023004"/>
    </source>
</evidence>
<feature type="binding site" evidence="5">
    <location>
        <position position="122"/>
    </location>
    <ligand>
        <name>substrate</name>
    </ligand>
</feature>
<accession>A0A0P1GP95</accession>
<feature type="domain" description="Fe2OG dioxygenase" evidence="7">
    <location>
        <begin position="161"/>
        <end position="262"/>
    </location>
</feature>
<dbReference type="STRING" id="340021.TM5383_01518"/>
<evidence type="ECO:0000256" key="6">
    <source>
        <dbReference type="PIRSR" id="PIRSR604574-2"/>
    </source>
</evidence>
<dbReference type="AlphaFoldDB" id="A0A0P1GP95"/>
<keyword evidence="3 8" id="KW-0560">Oxidoreductase</keyword>
<keyword evidence="1 6" id="KW-0479">Metal-binding</keyword>
<evidence type="ECO:0000313" key="9">
    <source>
        <dbReference type="Proteomes" id="UP000051681"/>
    </source>
</evidence>
<sequence>MASCPDLVGVPDTLDGQRWSRTLLGVYREGGGTLQALQKEGIGDSDGILQPSGTAEARGDAMTTVVSLRGVQIYPGLLSPQMQANLVEDLRACARQAPFFTPVTASGKAMSVRLTSAGQMGWVSDRRGYRYERRHPSGAEWPAIPDIVLGLWRDLVSGERDPDCCLINYYGEGTKMGLHQDRDEADFQWPVLSISLGDEGLFRVGNTTRGGKTESVWLRSGDVLLMGGDARLVYHGVDRIRFGSSRLLPQGGRINLTCRVVT</sequence>
<organism evidence="8 9">
    <name type="scientific">Thalassovita mediterranea</name>
    <dbReference type="NCBI Taxonomy" id="340021"/>
    <lineage>
        <taxon>Bacteria</taxon>
        <taxon>Pseudomonadati</taxon>
        <taxon>Pseudomonadota</taxon>
        <taxon>Alphaproteobacteria</taxon>
        <taxon>Rhodobacterales</taxon>
        <taxon>Roseobacteraceae</taxon>
        <taxon>Thalassovita</taxon>
    </lineage>
</organism>
<dbReference type="InterPro" id="IPR037151">
    <property type="entry name" value="AlkB-like_sf"/>
</dbReference>
<dbReference type="EMBL" id="CYSF01000007">
    <property type="protein sequence ID" value="CUH84310.1"/>
    <property type="molecule type" value="Genomic_DNA"/>
</dbReference>
<evidence type="ECO:0000256" key="1">
    <source>
        <dbReference type="ARBA" id="ARBA00022723"/>
    </source>
</evidence>
<dbReference type="GO" id="GO:0008198">
    <property type="term" value="F:ferrous iron binding"/>
    <property type="evidence" value="ECO:0007669"/>
    <property type="project" value="TreeGrafter"/>
</dbReference>
<dbReference type="InterPro" id="IPR005123">
    <property type="entry name" value="Oxoglu/Fe-dep_dioxygenase_dom"/>
</dbReference>
<feature type="binding site" evidence="5">
    <location>
        <position position="209"/>
    </location>
    <ligand>
        <name>substrate</name>
    </ligand>
</feature>
<name>A0A0P1GP95_9RHOB</name>
<feature type="binding site" evidence="6">
    <location>
        <position position="235"/>
    </location>
    <ligand>
        <name>Fe cation</name>
        <dbReference type="ChEBI" id="CHEBI:24875"/>
        <note>catalytic</note>
    </ligand>
</feature>
<dbReference type="GO" id="GO:0035515">
    <property type="term" value="F:oxidative RNA demethylase activity"/>
    <property type="evidence" value="ECO:0007669"/>
    <property type="project" value="TreeGrafter"/>
</dbReference>
<dbReference type="GO" id="GO:0005737">
    <property type="term" value="C:cytoplasm"/>
    <property type="evidence" value="ECO:0007669"/>
    <property type="project" value="TreeGrafter"/>
</dbReference>
<evidence type="ECO:0000256" key="5">
    <source>
        <dbReference type="PIRSR" id="PIRSR604574-1"/>
    </source>
</evidence>
<feature type="binding site" evidence="5">
    <location>
        <position position="183"/>
    </location>
    <ligand>
        <name>substrate</name>
    </ligand>
</feature>
<evidence type="ECO:0000256" key="3">
    <source>
        <dbReference type="ARBA" id="ARBA00023002"/>
    </source>
</evidence>
<dbReference type="PANTHER" id="PTHR16557:SF2">
    <property type="entry name" value="NUCLEIC ACID DIOXYGENASE ALKBH1"/>
    <property type="match status" value="1"/>
</dbReference>
<dbReference type="PROSITE" id="PS51471">
    <property type="entry name" value="FE2OG_OXY"/>
    <property type="match status" value="1"/>
</dbReference>
<feature type="binding site" evidence="5">
    <location>
        <begin position="168"/>
        <end position="170"/>
    </location>
    <ligand>
        <name>2-oxoglutarate</name>
        <dbReference type="ChEBI" id="CHEBI:16810"/>
    </ligand>
</feature>
<evidence type="ECO:0000313" key="8">
    <source>
        <dbReference type="EMBL" id="CUH84310.1"/>
    </source>
</evidence>
<proteinExistence type="predicted"/>
<evidence type="ECO:0000256" key="2">
    <source>
        <dbReference type="ARBA" id="ARBA00022964"/>
    </source>
</evidence>
<dbReference type="EC" id="1.14.11.33" evidence="8"/>
<dbReference type="GO" id="GO:0035516">
    <property type="term" value="F:broad specificity oxidative DNA demethylase activity"/>
    <property type="evidence" value="ECO:0007669"/>
    <property type="project" value="UniProtKB-EC"/>
</dbReference>
<dbReference type="InterPro" id="IPR027450">
    <property type="entry name" value="AlkB-like"/>
</dbReference>
<dbReference type="Proteomes" id="UP000051681">
    <property type="component" value="Unassembled WGS sequence"/>
</dbReference>